<comment type="caution">
    <text evidence="2">The sequence shown here is derived from an EMBL/GenBank/DDBJ whole genome shotgun (WGS) entry which is preliminary data.</text>
</comment>
<gene>
    <name evidence="2" type="ORF">PPL_06932</name>
</gene>
<evidence type="ECO:0000313" key="3">
    <source>
        <dbReference type="Proteomes" id="UP000001396"/>
    </source>
</evidence>
<dbReference type="GeneID" id="31362413"/>
<keyword evidence="1" id="KW-0732">Signal</keyword>
<feature type="chain" id="PRO_5003042389" evidence="1">
    <location>
        <begin position="25"/>
        <end position="238"/>
    </location>
</feature>
<dbReference type="RefSeq" id="XP_020432230.1">
    <property type="nucleotide sequence ID" value="XM_020577782.1"/>
</dbReference>
<reference evidence="2 3" key="1">
    <citation type="journal article" date="2011" name="Genome Res.">
        <title>Phylogeny-wide analysis of social amoeba genomes highlights ancient origins for complex intercellular communication.</title>
        <authorList>
            <person name="Heidel A.J."/>
            <person name="Lawal H.M."/>
            <person name="Felder M."/>
            <person name="Schilde C."/>
            <person name="Helps N.R."/>
            <person name="Tunggal B."/>
            <person name="Rivero F."/>
            <person name="John U."/>
            <person name="Schleicher M."/>
            <person name="Eichinger L."/>
            <person name="Platzer M."/>
            <person name="Noegel A.A."/>
            <person name="Schaap P."/>
            <person name="Gloeckner G."/>
        </authorList>
    </citation>
    <scope>NUCLEOTIDE SEQUENCE [LARGE SCALE GENOMIC DNA]</scope>
    <source>
        <strain evidence="3">ATCC 26659 / Pp 5 / PN500</strain>
    </source>
</reference>
<dbReference type="InParanoid" id="D3BDX9"/>
<accession>D3BDX9</accession>
<dbReference type="OMA" id="VATTFWV"/>
<evidence type="ECO:0000313" key="2">
    <source>
        <dbReference type="EMBL" id="EFA80110.1"/>
    </source>
</evidence>
<protein>
    <submittedName>
        <fullName evidence="2">Uncharacterized protein</fullName>
    </submittedName>
</protein>
<dbReference type="AlphaFoldDB" id="D3BDX9"/>
<organism evidence="2 3">
    <name type="scientific">Heterostelium pallidum (strain ATCC 26659 / Pp 5 / PN500)</name>
    <name type="common">Cellular slime mold</name>
    <name type="synonym">Polysphondylium pallidum</name>
    <dbReference type="NCBI Taxonomy" id="670386"/>
    <lineage>
        <taxon>Eukaryota</taxon>
        <taxon>Amoebozoa</taxon>
        <taxon>Evosea</taxon>
        <taxon>Eumycetozoa</taxon>
        <taxon>Dictyostelia</taxon>
        <taxon>Acytosteliales</taxon>
        <taxon>Acytosteliaceae</taxon>
        <taxon>Heterostelium</taxon>
    </lineage>
</organism>
<sequence length="238" mass="27667">MNKEYIFQQFLFLILLVFTSSVISLKPCGHEHFLSFVTHFNIKPVLHYIGENNNTNFEKSPNASSWDPNWIESMGGIDYPDSQNRSGFFPIKFMPRQNVFYCALPYNDLDQWGRKISSIHIPWADEIDLNDHRDSIIQHRWIRVATHEVEGYCQLEDVGPGGSDDFDYVFGPAHAIPEYEHGGIGISPALAQVLGMLNHIKSRDMVMWSFVDEHHVPNGPWIFKKEKKEKLLRTKRKY</sequence>
<name>D3BDX9_HETP5</name>
<dbReference type="Proteomes" id="UP000001396">
    <property type="component" value="Unassembled WGS sequence"/>
</dbReference>
<proteinExistence type="predicted"/>
<keyword evidence="3" id="KW-1185">Reference proteome</keyword>
<feature type="signal peptide" evidence="1">
    <location>
        <begin position="1"/>
        <end position="24"/>
    </location>
</feature>
<dbReference type="FunCoup" id="D3BDX9">
    <property type="interactions" value="805"/>
</dbReference>
<dbReference type="EMBL" id="ADBJ01000031">
    <property type="protein sequence ID" value="EFA80110.1"/>
    <property type="molecule type" value="Genomic_DNA"/>
</dbReference>
<evidence type="ECO:0000256" key="1">
    <source>
        <dbReference type="SAM" id="SignalP"/>
    </source>
</evidence>